<feature type="transmembrane region" description="Helical" evidence="2">
    <location>
        <begin position="12"/>
        <end position="35"/>
    </location>
</feature>
<protein>
    <submittedName>
        <fullName evidence="3">Uncharacterized protein</fullName>
    </submittedName>
</protein>
<feature type="compositionally biased region" description="Gly residues" evidence="1">
    <location>
        <begin position="197"/>
        <end position="237"/>
    </location>
</feature>
<name>A0A0W7Z3X9_9BURK</name>
<proteinExistence type="predicted"/>
<dbReference type="RefSeq" id="WP_058879576.1">
    <property type="nucleotide sequence ID" value="NZ_CAUCIF010000013.1"/>
</dbReference>
<keyword evidence="2" id="KW-0812">Transmembrane</keyword>
<dbReference type="Proteomes" id="UP000053300">
    <property type="component" value="Unassembled WGS sequence"/>
</dbReference>
<keyword evidence="4" id="KW-1185">Reference proteome</keyword>
<feature type="compositionally biased region" description="Acidic residues" evidence="1">
    <location>
        <begin position="92"/>
        <end position="108"/>
    </location>
</feature>
<comment type="caution">
    <text evidence="3">The sequence shown here is derived from an EMBL/GenBank/DDBJ whole genome shotgun (WGS) entry which is preliminary data.</text>
</comment>
<accession>A0A1V3THS3</accession>
<gene>
    <name evidence="3" type="ORF">AS359_00305</name>
</gene>
<evidence type="ECO:0000256" key="1">
    <source>
        <dbReference type="SAM" id="MobiDB-lite"/>
    </source>
</evidence>
<organism evidence="3 4">
    <name type="scientific">Comamonas kerstersii</name>
    <dbReference type="NCBI Taxonomy" id="225992"/>
    <lineage>
        <taxon>Bacteria</taxon>
        <taxon>Pseudomonadati</taxon>
        <taxon>Pseudomonadota</taxon>
        <taxon>Betaproteobacteria</taxon>
        <taxon>Burkholderiales</taxon>
        <taxon>Comamonadaceae</taxon>
        <taxon>Comamonas</taxon>
    </lineage>
</organism>
<evidence type="ECO:0000256" key="2">
    <source>
        <dbReference type="SAM" id="Phobius"/>
    </source>
</evidence>
<keyword evidence="2" id="KW-0472">Membrane</keyword>
<accession>A0A0W7Z3X9</accession>
<dbReference type="STRING" id="225992.B5M06_15230"/>
<reference evidence="3 4" key="1">
    <citation type="submission" date="2015-12" db="EMBL/GenBank/DDBJ databases">
        <title>Complete genome sequence of a multi-drug resistant strain Acidovorax sp. 12322-1.</title>
        <authorList>
            <person name="Ming D."/>
            <person name="Wang M."/>
            <person name="Hu S."/>
            <person name="Zhou Y."/>
            <person name="Jiang T."/>
        </authorList>
    </citation>
    <scope>NUCLEOTIDE SEQUENCE [LARGE SCALE GENOMIC DNA]</scope>
    <source>
        <strain evidence="3 4">12322-1</strain>
    </source>
</reference>
<keyword evidence="2" id="KW-1133">Transmembrane helix</keyword>
<evidence type="ECO:0000313" key="4">
    <source>
        <dbReference type="Proteomes" id="UP000053300"/>
    </source>
</evidence>
<feature type="region of interest" description="Disordered" evidence="1">
    <location>
        <begin position="86"/>
        <end position="123"/>
    </location>
</feature>
<sequence length="244" mass="25846">MRGALFDFSSWSSILVTIMSLLLMTLLMMGVRLLFMQTIQKKRERENRQINERLRTLIAAYKTLGSSFTGNLTVSPVHLRDARTMTQAGERPEDEPTPFLEPDEDDDSPVTGGSSERQRRTRDAVEAALSDIILLGTEDQVRMAAQAAQDLVAGRPVQTAMLVSSLRQYIRNALDLEAIPSDVAIPNQGPLRPNSAGGPGGRRAGNTEGGAGGGNRGGGGGAGGGGMGGGLGLGMGMGARRHED</sequence>
<dbReference type="AlphaFoldDB" id="A0A0W7Z3X9"/>
<dbReference type="EMBL" id="LPXH01000017">
    <property type="protein sequence ID" value="KUF42118.1"/>
    <property type="molecule type" value="Genomic_DNA"/>
</dbReference>
<feature type="region of interest" description="Disordered" evidence="1">
    <location>
        <begin position="185"/>
        <end position="244"/>
    </location>
</feature>
<evidence type="ECO:0000313" key="3">
    <source>
        <dbReference type="EMBL" id="KUF42118.1"/>
    </source>
</evidence>